<dbReference type="PANTHER" id="PTHR13501">
    <property type="entry name" value="CHLOROPLAST 50S RIBOSOMAL PROTEIN L22-RELATED"/>
    <property type="match status" value="1"/>
</dbReference>
<dbReference type="PANTHER" id="PTHR13501:SF8">
    <property type="entry name" value="LARGE RIBOSOMAL SUBUNIT PROTEIN UL22M"/>
    <property type="match status" value="1"/>
</dbReference>
<dbReference type="InterPro" id="IPR047867">
    <property type="entry name" value="Ribosomal_uL22_bac/org-type"/>
</dbReference>
<evidence type="ECO:0000256" key="3">
    <source>
        <dbReference type="ARBA" id="ARBA00023274"/>
    </source>
</evidence>
<keyword evidence="2 4" id="KW-0689">Ribosomal protein</keyword>
<dbReference type="SUPFAM" id="SSF54843">
    <property type="entry name" value="Ribosomal protein L22"/>
    <property type="match status" value="1"/>
</dbReference>
<name>A0A7H9HRY7_9SACH</name>
<evidence type="ECO:0008006" key="7">
    <source>
        <dbReference type="Google" id="ProtNLM"/>
    </source>
</evidence>
<keyword evidence="3 4" id="KW-0687">Ribonucleoprotein</keyword>
<evidence type="ECO:0000313" key="6">
    <source>
        <dbReference type="Proteomes" id="UP000510647"/>
    </source>
</evidence>
<sequence>MIRLQKVGGCFNAIGRRFLYAGRVSLNERGGSLFGEMTKRADLDSDDPNRVSNRMAVMIETDETQQGSMESITVENDKLLQRYIQEQQQPEKLAPYLVLSPLKRELYLANCKINGFYKPDTIVSLPGSKEKYKLELTRKEIEALEPSVYVKSYRIKSSMKKATVLLRLLGGLDVKKALTQCHFSKKKIAQDVAELLQRGIQDGQKLGLDPDDLYIAQIWTGSDGYWRKRVDWKARGRVGTIQHPYVHVRCILKTKSVTERRLAYEANEKEQRRKPWIQLADKPVRGVPGGFYKW</sequence>
<dbReference type="InterPro" id="IPR036394">
    <property type="entry name" value="Ribosomal_uL22_sf"/>
</dbReference>
<accession>A0A7H9HRY7</accession>
<dbReference type="Pfam" id="PF00237">
    <property type="entry name" value="Ribosomal_L22"/>
    <property type="match status" value="1"/>
</dbReference>
<evidence type="ECO:0000256" key="1">
    <source>
        <dbReference type="ARBA" id="ARBA00009451"/>
    </source>
</evidence>
<dbReference type="FunFam" id="3.90.470.10:FF:000022">
    <property type="entry name" value="Mitochondrial ribosomal protein"/>
    <property type="match status" value="1"/>
</dbReference>
<keyword evidence="6" id="KW-1185">Reference proteome</keyword>
<dbReference type="EMBL" id="CP059269">
    <property type="protein sequence ID" value="QLQ79447.1"/>
    <property type="molecule type" value="Genomic_DNA"/>
</dbReference>
<dbReference type="GO" id="GO:0003735">
    <property type="term" value="F:structural constituent of ribosome"/>
    <property type="evidence" value="ECO:0007669"/>
    <property type="project" value="InterPro"/>
</dbReference>
<reference evidence="5 6" key="1">
    <citation type="submission" date="2020-06" db="EMBL/GenBank/DDBJ databases">
        <title>The yeast mating-type switching endonuclease HO is a domesticated member of an unorthodox homing genetic element family.</title>
        <authorList>
            <person name="Coughlan A.Y."/>
            <person name="Lombardi L."/>
            <person name="Braun-Galleani S."/>
            <person name="Martos A.R."/>
            <person name="Galeote V."/>
            <person name="Bigey F."/>
            <person name="Dequin S."/>
            <person name="Byrne K.P."/>
            <person name="Wolfe K.H."/>
        </authorList>
    </citation>
    <scope>NUCLEOTIDE SEQUENCE [LARGE SCALE GENOMIC DNA]</scope>
    <source>
        <strain evidence="5 6">CBS2947</strain>
    </source>
</reference>
<dbReference type="GO" id="GO:0005762">
    <property type="term" value="C:mitochondrial large ribosomal subunit"/>
    <property type="evidence" value="ECO:0007669"/>
    <property type="project" value="TreeGrafter"/>
</dbReference>
<dbReference type="GO" id="GO:0006412">
    <property type="term" value="P:translation"/>
    <property type="evidence" value="ECO:0007669"/>
    <property type="project" value="InterPro"/>
</dbReference>
<evidence type="ECO:0000256" key="4">
    <source>
        <dbReference type="RuleBase" id="RU004005"/>
    </source>
</evidence>
<dbReference type="Proteomes" id="UP000510647">
    <property type="component" value="Chromosome 3"/>
</dbReference>
<evidence type="ECO:0000256" key="2">
    <source>
        <dbReference type="ARBA" id="ARBA00022980"/>
    </source>
</evidence>
<protein>
    <recommendedName>
        <fullName evidence="7">Ribosomal protein L22</fullName>
    </recommendedName>
</protein>
<dbReference type="InterPro" id="IPR001063">
    <property type="entry name" value="Ribosomal_uL22"/>
</dbReference>
<proteinExistence type="inferred from homology"/>
<evidence type="ECO:0000313" key="5">
    <source>
        <dbReference type="EMBL" id="QLQ79447.1"/>
    </source>
</evidence>
<organism evidence="5 6">
    <name type="scientific">Torulaspora globosa</name>
    <dbReference type="NCBI Taxonomy" id="48254"/>
    <lineage>
        <taxon>Eukaryota</taxon>
        <taxon>Fungi</taxon>
        <taxon>Dikarya</taxon>
        <taxon>Ascomycota</taxon>
        <taxon>Saccharomycotina</taxon>
        <taxon>Saccharomycetes</taxon>
        <taxon>Saccharomycetales</taxon>
        <taxon>Saccharomycetaceae</taxon>
        <taxon>Torulaspora</taxon>
    </lineage>
</organism>
<dbReference type="Gene3D" id="3.90.470.10">
    <property type="entry name" value="Ribosomal protein L22/L17"/>
    <property type="match status" value="1"/>
</dbReference>
<gene>
    <name evidence="5" type="ORF">HG537_0C00940</name>
</gene>
<comment type="similarity">
    <text evidence="1 4">Belongs to the universal ribosomal protein uL22 family.</text>
</comment>
<dbReference type="OrthoDB" id="416470at2759"/>
<dbReference type="AlphaFoldDB" id="A0A7H9HRY7"/>